<evidence type="ECO:0000313" key="1">
    <source>
        <dbReference type="EMBL" id="MBP2259046.1"/>
    </source>
</evidence>
<dbReference type="Proteomes" id="UP001519294">
    <property type="component" value="Unassembled WGS sequence"/>
</dbReference>
<keyword evidence="2" id="KW-1185">Reference proteome</keyword>
<dbReference type="EMBL" id="JAGIKX010000048">
    <property type="protein sequence ID" value="MBP2259046.1"/>
    <property type="molecule type" value="Genomic_DNA"/>
</dbReference>
<keyword evidence="1" id="KW-0670">Pyruvate</keyword>
<dbReference type="PANTHER" id="PTHR43615">
    <property type="entry name" value="PHOSPHOENOLPYRUVATE SYNTHASE-RELATED"/>
    <property type="match status" value="1"/>
</dbReference>
<dbReference type="InterPro" id="IPR051549">
    <property type="entry name" value="PEP_Utilizing_Enz"/>
</dbReference>
<gene>
    <name evidence="1" type="ORF">J2Z81_003034</name>
</gene>
<evidence type="ECO:0000313" key="2">
    <source>
        <dbReference type="Proteomes" id="UP001519294"/>
    </source>
</evidence>
<organism evidence="1 2">
    <name type="scientific">Virgibacillus alimentarius</name>
    <dbReference type="NCBI Taxonomy" id="698769"/>
    <lineage>
        <taxon>Bacteria</taxon>
        <taxon>Bacillati</taxon>
        <taxon>Bacillota</taxon>
        <taxon>Bacilli</taxon>
        <taxon>Bacillales</taxon>
        <taxon>Bacillaceae</taxon>
        <taxon>Virgibacillus</taxon>
    </lineage>
</organism>
<dbReference type="GO" id="GO:0008986">
    <property type="term" value="F:pyruvate, water dikinase activity"/>
    <property type="evidence" value="ECO:0007669"/>
    <property type="project" value="UniProtKB-EC"/>
</dbReference>
<dbReference type="EC" id="2.7.9.2" evidence="1"/>
<accession>A0ABS4SC24</accession>
<reference evidence="1 2" key="1">
    <citation type="submission" date="2021-03" db="EMBL/GenBank/DDBJ databases">
        <title>Genomic Encyclopedia of Type Strains, Phase IV (KMG-IV): sequencing the most valuable type-strain genomes for metagenomic binning, comparative biology and taxonomic classification.</title>
        <authorList>
            <person name="Goeker M."/>
        </authorList>
    </citation>
    <scope>NUCLEOTIDE SEQUENCE [LARGE SCALE GENOMIC DNA]</scope>
    <source>
        <strain evidence="1 2">DSM 25790</strain>
    </source>
</reference>
<name>A0ABS4SC24_9BACI</name>
<comment type="caution">
    <text evidence="1">The sequence shown here is derived from an EMBL/GenBank/DDBJ whole genome shotgun (WGS) entry which is preliminary data.</text>
</comment>
<dbReference type="PANTHER" id="PTHR43615:SF1">
    <property type="entry name" value="PPDK_N DOMAIN-CONTAINING PROTEIN"/>
    <property type="match status" value="1"/>
</dbReference>
<keyword evidence="1" id="KW-0808">Transferase</keyword>
<proteinExistence type="predicted"/>
<sequence>MQANVIEKEVTFEELHEAVTTNQLDYQIVIERKNAYRLYEKLNPPRVITSDGDIITGEYKSENLPENAIAGLAVSSGDIEGRARVILNIEDADLADGDILITSFTDPS</sequence>
<protein>
    <submittedName>
        <fullName evidence="1">Pyruvate,water dikinase</fullName>
        <ecNumber evidence="1">2.7.9.2</ecNumber>
    </submittedName>
</protein>